<dbReference type="OrthoDB" id="5825384at2759"/>
<gene>
    <name evidence="2" type="ORF">HPBE_LOCUS24352</name>
</gene>
<dbReference type="GO" id="GO:0016020">
    <property type="term" value="C:membrane"/>
    <property type="evidence" value="ECO:0007669"/>
    <property type="project" value="TreeGrafter"/>
</dbReference>
<dbReference type="InterPro" id="IPR050879">
    <property type="entry name" value="Acyltransferase_3"/>
</dbReference>
<dbReference type="PANTHER" id="PTHR23028">
    <property type="entry name" value="ACETYLTRANSFERASE"/>
    <property type="match status" value="1"/>
</dbReference>
<dbReference type="InterPro" id="IPR043968">
    <property type="entry name" value="SGNH"/>
</dbReference>
<feature type="domain" description="SGNH" evidence="1">
    <location>
        <begin position="21"/>
        <end position="206"/>
    </location>
</feature>
<evidence type="ECO:0000313" key="2">
    <source>
        <dbReference type="EMBL" id="VDP44508.1"/>
    </source>
</evidence>
<dbReference type="GO" id="GO:0000271">
    <property type="term" value="P:polysaccharide biosynthetic process"/>
    <property type="evidence" value="ECO:0007669"/>
    <property type="project" value="TreeGrafter"/>
</dbReference>
<name>A0A3P8ED36_HELPZ</name>
<protein>
    <recommendedName>
        <fullName evidence="1">SGNH domain-containing protein</fullName>
    </recommendedName>
</protein>
<dbReference type="AlphaFoldDB" id="A0A3P8ED36"/>
<accession>A0A3P8ED36</accession>
<dbReference type="EMBL" id="UZAH01036223">
    <property type="protein sequence ID" value="VDP44508.1"/>
    <property type="molecule type" value="Genomic_DNA"/>
</dbReference>
<organism evidence="2">
    <name type="scientific">Heligmosomoides polygyrus</name>
    <name type="common">Parasitic roundworm</name>
    <dbReference type="NCBI Taxonomy" id="6339"/>
    <lineage>
        <taxon>Eukaryota</taxon>
        <taxon>Metazoa</taxon>
        <taxon>Ecdysozoa</taxon>
        <taxon>Nematoda</taxon>
        <taxon>Chromadorea</taxon>
        <taxon>Rhabditida</taxon>
        <taxon>Rhabditina</taxon>
        <taxon>Rhabditomorpha</taxon>
        <taxon>Strongyloidea</taxon>
        <taxon>Heligmosomidae</taxon>
        <taxon>Heligmosomoides</taxon>
    </lineage>
</organism>
<dbReference type="Pfam" id="PF19040">
    <property type="entry name" value="SGNH"/>
    <property type="match status" value="1"/>
</dbReference>
<sequence>MHSLLKRYLACEVLVETHYGSYSCRKTYVDYADIVQKTKPDYLFIIERHLAIQPKENELNETARESIQQQAEARIQTFKKFVRSKIFILDAMPRLYTKAISLLNSRISRSSAINQVFLRKESSFFRSHVYGCLQTELIEPTDVKFAQQTLRRAIRSCEKCSLISYEAVFGLESNFRVFNNATKVAYFTGGLHLSPYGLNSVAPIYKKICSLF</sequence>
<evidence type="ECO:0000259" key="1">
    <source>
        <dbReference type="Pfam" id="PF19040"/>
    </source>
</evidence>
<dbReference type="PANTHER" id="PTHR23028:SF53">
    <property type="entry name" value="ACYL_TRANSF_3 DOMAIN-CONTAINING PROTEIN"/>
    <property type="match status" value="1"/>
</dbReference>
<reference evidence="2" key="1">
    <citation type="submission" date="2018-11" db="EMBL/GenBank/DDBJ databases">
        <authorList>
            <consortium name="Pathogen Informatics"/>
        </authorList>
    </citation>
    <scope>NUCLEOTIDE SEQUENCE [LARGE SCALE GENOMIC DNA]</scope>
</reference>
<proteinExistence type="predicted"/>